<keyword evidence="3" id="KW-0964">Secreted</keyword>
<name>A0A0C2SQ67_AMAMK</name>
<dbReference type="EMBL" id="KN818441">
    <property type="protein sequence ID" value="KIL56169.1"/>
    <property type="molecule type" value="Genomic_DNA"/>
</dbReference>
<dbReference type="Pfam" id="PF20147">
    <property type="entry name" value="Crinkler"/>
    <property type="match status" value="2"/>
</dbReference>
<evidence type="ECO:0000259" key="4">
    <source>
        <dbReference type="Pfam" id="PF20147"/>
    </source>
</evidence>
<dbReference type="Proteomes" id="UP000054549">
    <property type="component" value="Unassembled WGS sequence"/>
</dbReference>
<dbReference type="HOGENOM" id="CLU_074871_0_0_1"/>
<dbReference type="GO" id="GO:0043657">
    <property type="term" value="C:host cell"/>
    <property type="evidence" value="ECO:0007669"/>
    <property type="project" value="UniProtKB-SubCell"/>
</dbReference>
<gene>
    <name evidence="5" type="ORF">M378DRAFT_201035</name>
</gene>
<evidence type="ECO:0000313" key="5">
    <source>
        <dbReference type="EMBL" id="KIL56169.1"/>
    </source>
</evidence>
<evidence type="ECO:0000256" key="2">
    <source>
        <dbReference type="ARBA" id="ARBA00004613"/>
    </source>
</evidence>
<accession>A0A0C2SQ67</accession>
<dbReference type="STRING" id="946122.A0A0C2SQ67"/>
<dbReference type="OrthoDB" id="3026531at2759"/>
<keyword evidence="6" id="KW-1185">Reference proteome</keyword>
<feature type="domain" description="Crinkler effector protein N-terminal" evidence="4">
    <location>
        <begin position="4"/>
        <end position="105"/>
    </location>
</feature>
<sequence>MSELSINCFVLGGDSSEVFTVEIPKTKNVSILKRRIKEEQSPRLNHVAASDLIAWKVSLPVDIITPELTVDDIETCQKAQLHSVKKVSSIFGETLVDEHVHILVQVPTVNQPVAAPDPTQFLSLNCFVLRVDEKPNQIFTVEIPKTKNVSILKDLIKKKKSRRLDHVDASDLILSQVTRSPYPWVITLKKVSKT</sequence>
<dbReference type="InterPro" id="IPR045379">
    <property type="entry name" value="Crinkler_N"/>
</dbReference>
<evidence type="ECO:0000256" key="3">
    <source>
        <dbReference type="ARBA" id="ARBA00022525"/>
    </source>
</evidence>
<proteinExistence type="predicted"/>
<dbReference type="GO" id="GO:0005576">
    <property type="term" value="C:extracellular region"/>
    <property type="evidence" value="ECO:0007669"/>
    <property type="project" value="UniProtKB-SubCell"/>
</dbReference>
<evidence type="ECO:0000256" key="1">
    <source>
        <dbReference type="ARBA" id="ARBA00004340"/>
    </source>
</evidence>
<dbReference type="AlphaFoldDB" id="A0A0C2SQ67"/>
<comment type="subcellular location">
    <subcellularLocation>
        <location evidence="1">Host cell</location>
    </subcellularLocation>
    <subcellularLocation>
        <location evidence="2">Secreted</location>
    </subcellularLocation>
</comment>
<organism evidence="5 6">
    <name type="scientific">Amanita muscaria (strain Koide BX008)</name>
    <dbReference type="NCBI Taxonomy" id="946122"/>
    <lineage>
        <taxon>Eukaryota</taxon>
        <taxon>Fungi</taxon>
        <taxon>Dikarya</taxon>
        <taxon>Basidiomycota</taxon>
        <taxon>Agaricomycotina</taxon>
        <taxon>Agaricomycetes</taxon>
        <taxon>Agaricomycetidae</taxon>
        <taxon>Agaricales</taxon>
        <taxon>Pluteineae</taxon>
        <taxon>Amanitaceae</taxon>
        <taxon>Amanita</taxon>
    </lineage>
</organism>
<dbReference type="InParanoid" id="A0A0C2SQ67"/>
<protein>
    <recommendedName>
        <fullName evidence="4">Crinkler effector protein N-terminal domain-containing protein</fullName>
    </recommendedName>
</protein>
<reference evidence="5 6" key="1">
    <citation type="submission" date="2014-04" db="EMBL/GenBank/DDBJ databases">
        <title>Evolutionary Origins and Diversification of the Mycorrhizal Mutualists.</title>
        <authorList>
            <consortium name="DOE Joint Genome Institute"/>
            <consortium name="Mycorrhizal Genomics Consortium"/>
            <person name="Kohler A."/>
            <person name="Kuo A."/>
            <person name="Nagy L.G."/>
            <person name="Floudas D."/>
            <person name="Copeland A."/>
            <person name="Barry K.W."/>
            <person name="Cichocki N."/>
            <person name="Veneault-Fourrey C."/>
            <person name="LaButti K."/>
            <person name="Lindquist E.A."/>
            <person name="Lipzen A."/>
            <person name="Lundell T."/>
            <person name="Morin E."/>
            <person name="Murat C."/>
            <person name="Riley R."/>
            <person name="Ohm R."/>
            <person name="Sun H."/>
            <person name="Tunlid A."/>
            <person name="Henrissat B."/>
            <person name="Grigoriev I.V."/>
            <person name="Hibbett D.S."/>
            <person name="Martin F."/>
        </authorList>
    </citation>
    <scope>NUCLEOTIDE SEQUENCE [LARGE SCALE GENOMIC DNA]</scope>
    <source>
        <strain evidence="5 6">Koide BX008</strain>
    </source>
</reference>
<evidence type="ECO:0000313" key="6">
    <source>
        <dbReference type="Proteomes" id="UP000054549"/>
    </source>
</evidence>
<feature type="domain" description="Crinkler effector protein N-terminal" evidence="4">
    <location>
        <begin position="122"/>
        <end position="178"/>
    </location>
</feature>